<keyword evidence="4" id="KW-1185">Reference proteome</keyword>
<gene>
    <name evidence="3" type="ORF">GCM10007933_03100</name>
</gene>
<evidence type="ECO:0000256" key="2">
    <source>
        <dbReference type="SAM" id="SignalP"/>
    </source>
</evidence>
<protein>
    <recommendedName>
        <fullName evidence="5">Lipoprotein</fullName>
    </recommendedName>
</protein>
<feature type="signal peptide" evidence="2">
    <location>
        <begin position="1"/>
        <end position="19"/>
    </location>
</feature>
<dbReference type="PROSITE" id="PS51257">
    <property type="entry name" value="PROKAR_LIPOPROTEIN"/>
    <property type="match status" value="1"/>
</dbReference>
<feature type="region of interest" description="Disordered" evidence="1">
    <location>
        <begin position="24"/>
        <end position="45"/>
    </location>
</feature>
<evidence type="ECO:0008006" key="5">
    <source>
        <dbReference type="Google" id="ProtNLM"/>
    </source>
</evidence>
<sequence length="259" mass="26522">MKFSKILTATLSLALAACGGGGGGGGSTSTSTSTTEPPLTPTPIVTQNVGLWRGTTSTGRSQSLILFEDGRAYQLYSAVSDPATTGGVIIGSASGTASSLSLRAVDFSWEGHASAMTTIAGTLDGAGNYNGSATYDADASRNFSFTSAYRPPTAQVIGMADVIGAYAGTDRTTVLTIRADGLMRGVAFSPDCAFIGSIAPTRNYTTLMQMSLTFQGGACTFGTQTLEGIAIYDPTLRTLQGVALVDTGTRVALFLARKS</sequence>
<evidence type="ECO:0000256" key="1">
    <source>
        <dbReference type="SAM" id="MobiDB-lite"/>
    </source>
</evidence>
<dbReference type="RefSeq" id="WP_284186436.1">
    <property type="nucleotide sequence ID" value="NZ_BSPX01000002.1"/>
</dbReference>
<dbReference type="Proteomes" id="UP001157167">
    <property type="component" value="Unassembled WGS sequence"/>
</dbReference>
<accession>A0ABQ6F5P0</accession>
<keyword evidence="2" id="KW-0732">Signal</keyword>
<feature type="chain" id="PRO_5047011753" description="Lipoprotein" evidence="2">
    <location>
        <begin position="20"/>
        <end position="259"/>
    </location>
</feature>
<comment type="caution">
    <text evidence="3">The sequence shown here is derived from an EMBL/GenBank/DDBJ whole genome shotgun (WGS) entry which is preliminary data.</text>
</comment>
<dbReference type="EMBL" id="BSPX01000002">
    <property type="protein sequence ID" value="GLT20858.1"/>
    <property type="molecule type" value="Genomic_DNA"/>
</dbReference>
<organism evidence="3 4">
    <name type="scientific">Zoogloea oryzae</name>
    <dbReference type="NCBI Taxonomy" id="310767"/>
    <lineage>
        <taxon>Bacteria</taxon>
        <taxon>Pseudomonadati</taxon>
        <taxon>Pseudomonadota</taxon>
        <taxon>Betaproteobacteria</taxon>
        <taxon>Rhodocyclales</taxon>
        <taxon>Zoogloeaceae</taxon>
        <taxon>Zoogloea</taxon>
    </lineage>
</organism>
<proteinExistence type="predicted"/>
<evidence type="ECO:0000313" key="4">
    <source>
        <dbReference type="Proteomes" id="UP001157167"/>
    </source>
</evidence>
<evidence type="ECO:0000313" key="3">
    <source>
        <dbReference type="EMBL" id="GLT20858.1"/>
    </source>
</evidence>
<feature type="compositionally biased region" description="Low complexity" evidence="1">
    <location>
        <begin position="28"/>
        <end position="37"/>
    </location>
</feature>
<name>A0ABQ6F5P0_9RHOO</name>
<reference evidence="4" key="1">
    <citation type="journal article" date="2019" name="Int. J. Syst. Evol. Microbiol.">
        <title>The Global Catalogue of Microorganisms (GCM) 10K type strain sequencing project: providing services to taxonomists for standard genome sequencing and annotation.</title>
        <authorList>
            <consortium name="The Broad Institute Genomics Platform"/>
            <consortium name="The Broad Institute Genome Sequencing Center for Infectious Disease"/>
            <person name="Wu L."/>
            <person name="Ma J."/>
        </authorList>
    </citation>
    <scope>NUCLEOTIDE SEQUENCE [LARGE SCALE GENOMIC DNA]</scope>
    <source>
        <strain evidence="4">NBRC 102407</strain>
    </source>
</reference>